<evidence type="ECO:0000259" key="8">
    <source>
        <dbReference type="PROSITE" id="PS50240"/>
    </source>
</evidence>
<keyword evidence="10" id="KW-1185">Reference proteome</keyword>
<reference evidence="9 10" key="1">
    <citation type="journal article" date="2018" name="Nat. Ecol. Evol.">
        <title>Shark genomes provide insights into elasmobranch evolution and the origin of vertebrates.</title>
        <authorList>
            <person name="Hara Y"/>
            <person name="Yamaguchi K"/>
            <person name="Onimaru K"/>
            <person name="Kadota M"/>
            <person name="Koyanagi M"/>
            <person name="Keeley SD"/>
            <person name="Tatsumi K"/>
            <person name="Tanaka K"/>
            <person name="Motone F"/>
            <person name="Kageyama Y"/>
            <person name="Nozu R"/>
            <person name="Adachi N"/>
            <person name="Nishimura O"/>
            <person name="Nakagawa R"/>
            <person name="Tanegashima C"/>
            <person name="Kiyatake I"/>
            <person name="Matsumoto R"/>
            <person name="Murakumo K"/>
            <person name="Nishida K"/>
            <person name="Terakita A"/>
            <person name="Kuratani S"/>
            <person name="Sato K"/>
            <person name="Hyodo S Kuraku.S."/>
        </authorList>
    </citation>
    <scope>NUCLEOTIDE SEQUENCE [LARGE SCALE GENOMIC DNA]</scope>
</reference>
<dbReference type="InterPro" id="IPR009003">
    <property type="entry name" value="Peptidase_S1_PA"/>
</dbReference>
<proteinExistence type="inferred from homology"/>
<keyword evidence="5" id="KW-0720">Serine protease</keyword>
<keyword evidence="4" id="KW-0378">Hydrolase</keyword>
<feature type="domain" description="Peptidase S1" evidence="8">
    <location>
        <begin position="1"/>
        <end position="138"/>
    </location>
</feature>
<keyword evidence="6" id="KW-1015">Disulfide bond</keyword>
<dbReference type="PROSITE" id="PS00135">
    <property type="entry name" value="TRYPSIN_SER"/>
    <property type="match status" value="1"/>
</dbReference>
<evidence type="ECO:0000256" key="4">
    <source>
        <dbReference type="ARBA" id="ARBA00022801"/>
    </source>
</evidence>
<dbReference type="SMART" id="SM00020">
    <property type="entry name" value="Tryp_SPc"/>
    <property type="match status" value="1"/>
</dbReference>
<keyword evidence="2" id="KW-0964">Secreted</keyword>
<dbReference type="STRING" id="137246.A0A401S8L1"/>
<evidence type="ECO:0000256" key="6">
    <source>
        <dbReference type="ARBA" id="ARBA00023157"/>
    </source>
</evidence>
<sequence length="143" mass="15920">MSKHVSILKLPKSPKDVKAGTKCSVAGWGTTNPEIQNPSDTLREVTLTVIARKQCQKYYNYDPFITKDMLCAGDVKARKDSCQGDSGGPLICNASKFRKRYEYRGIVSAGDGCAKPKKPGIYTCLSEKFLKWISKITKVRTHK</sequence>
<accession>A0A401S8L1</accession>
<dbReference type="Proteomes" id="UP000287033">
    <property type="component" value="Unassembled WGS sequence"/>
</dbReference>
<evidence type="ECO:0000256" key="1">
    <source>
        <dbReference type="ARBA" id="ARBA00004613"/>
    </source>
</evidence>
<dbReference type="InterPro" id="IPR050127">
    <property type="entry name" value="Serine_Proteases_S1"/>
</dbReference>
<comment type="caution">
    <text evidence="9">The sequence shown here is derived from an EMBL/GenBank/DDBJ whole genome shotgun (WGS) entry which is preliminary data.</text>
</comment>
<keyword evidence="3" id="KW-0645">Protease</keyword>
<dbReference type="FunFam" id="2.40.10.10:FF:000002">
    <property type="entry name" value="Transmembrane protease serine"/>
    <property type="match status" value="1"/>
</dbReference>
<dbReference type="PANTHER" id="PTHR24264">
    <property type="entry name" value="TRYPSIN-RELATED"/>
    <property type="match status" value="1"/>
</dbReference>
<evidence type="ECO:0000313" key="10">
    <source>
        <dbReference type="Proteomes" id="UP000287033"/>
    </source>
</evidence>
<dbReference type="OMA" id="KVRRAKC"/>
<dbReference type="GO" id="GO:0004252">
    <property type="term" value="F:serine-type endopeptidase activity"/>
    <property type="evidence" value="ECO:0007669"/>
    <property type="project" value="InterPro"/>
</dbReference>
<dbReference type="CDD" id="cd00190">
    <property type="entry name" value="Tryp_SPc"/>
    <property type="match status" value="1"/>
</dbReference>
<dbReference type="PROSITE" id="PS50240">
    <property type="entry name" value="TRYPSIN_DOM"/>
    <property type="match status" value="1"/>
</dbReference>
<dbReference type="InterPro" id="IPR001254">
    <property type="entry name" value="Trypsin_dom"/>
</dbReference>
<gene>
    <name evidence="9" type="ORF">chiPu_0005153</name>
</gene>
<name>A0A401S8L1_CHIPU</name>
<dbReference type="GO" id="GO:0006508">
    <property type="term" value="P:proteolysis"/>
    <property type="evidence" value="ECO:0007669"/>
    <property type="project" value="UniProtKB-KW"/>
</dbReference>
<dbReference type="InterPro" id="IPR043504">
    <property type="entry name" value="Peptidase_S1_PA_chymotrypsin"/>
</dbReference>
<dbReference type="Gene3D" id="2.40.10.10">
    <property type="entry name" value="Trypsin-like serine proteases"/>
    <property type="match status" value="2"/>
</dbReference>
<dbReference type="PANTHER" id="PTHR24264:SF65">
    <property type="entry name" value="SRCR DOMAIN-CONTAINING PROTEIN"/>
    <property type="match status" value="1"/>
</dbReference>
<dbReference type="EMBL" id="BEZZ01000135">
    <property type="protein sequence ID" value="GCC26735.1"/>
    <property type="molecule type" value="Genomic_DNA"/>
</dbReference>
<comment type="subcellular location">
    <subcellularLocation>
        <location evidence="1">Secreted</location>
    </subcellularLocation>
</comment>
<evidence type="ECO:0000313" key="9">
    <source>
        <dbReference type="EMBL" id="GCC26735.1"/>
    </source>
</evidence>
<comment type="similarity">
    <text evidence="7">Belongs to the peptidase S1 family. CLIP subfamily.</text>
</comment>
<protein>
    <recommendedName>
        <fullName evidence="8">Peptidase S1 domain-containing protein</fullName>
    </recommendedName>
</protein>
<organism evidence="9 10">
    <name type="scientific">Chiloscyllium punctatum</name>
    <name type="common">Brownbanded bambooshark</name>
    <name type="synonym">Hemiscyllium punctatum</name>
    <dbReference type="NCBI Taxonomy" id="137246"/>
    <lineage>
        <taxon>Eukaryota</taxon>
        <taxon>Metazoa</taxon>
        <taxon>Chordata</taxon>
        <taxon>Craniata</taxon>
        <taxon>Vertebrata</taxon>
        <taxon>Chondrichthyes</taxon>
        <taxon>Elasmobranchii</taxon>
        <taxon>Galeomorphii</taxon>
        <taxon>Galeoidea</taxon>
        <taxon>Orectolobiformes</taxon>
        <taxon>Hemiscylliidae</taxon>
        <taxon>Chiloscyllium</taxon>
    </lineage>
</organism>
<dbReference type="SUPFAM" id="SSF50494">
    <property type="entry name" value="Trypsin-like serine proteases"/>
    <property type="match status" value="1"/>
</dbReference>
<dbReference type="Pfam" id="PF00089">
    <property type="entry name" value="Trypsin"/>
    <property type="match status" value="1"/>
</dbReference>
<evidence type="ECO:0000256" key="3">
    <source>
        <dbReference type="ARBA" id="ARBA00022670"/>
    </source>
</evidence>
<dbReference type="InterPro" id="IPR033116">
    <property type="entry name" value="TRYPSIN_SER"/>
</dbReference>
<evidence type="ECO:0000256" key="7">
    <source>
        <dbReference type="ARBA" id="ARBA00024195"/>
    </source>
</evidence>
<dbReference type="GO" id="GO:0005615">
    <property type="term" value="C:extracellular space"/>
    <property type="evidence" value="ECO:0007669"/>
    <property type="project" value="TreeGrafter"/>
</dbReference>
<evidence type="ECO:0000256" key="5">
    <source>
        <dbReference type="ARBA" id="ARBA00022825"/>
    </source>
</evidence>
<dbReference type="AlphaFoldDB" id="A0A401S8L1"/>
<dbReference type="OrthoDB" id="6755574at2759"/>
<evidence type="ECO:0000256" key="2">
    <source>
        <dbReference type="ARBA" id="ARBA00022525"/>
    </source>
</evidence>